<evidence type="ECO:0000259" key="4">
    <source>
        <dbReference type="PROSITE" id="PS51462"/>
    </source>
</evidence>
<dbReference type="InterPro" id="IPR051325">
    <property type="entry name" value="Nudix_hydrolase_domain"/>
</dbReference>
<keyword evidence="6" id="KW-1185">Reference proteome</keyword>
<dbReference type="GO" id="GO:0006754">
    <property type="term" value="P:ATP biosynthetic process"/>
    <property type="evidence" value="ECO:0007669"/>
    <property type="project" value="TreeGrafter"/>
</dbReference>
<dbReference type="InterPro" id="IPR020476">
    <property type="entry name" value="Nudix_hydrolase"/>
</dbReference>
<dbReference type="PRINTS" id="PR00502">
    <property type="entry name" value="NUDIXFAMILY"/>
</dbReference>
<evidence type="ECO:0000313" key="6">
    <source>
        <dbReference type="Proteomes" id="UP001165587"/>
    </source>
</evidence>
<dbReference type="PROSITE" id="PS51462">
    <property type="entry name" value="NUDIX"/>
    <property type="match status" value="1"/>
</dbReference>
<dbReference type="InterPro" id="IPR000086">
    <property type="entry name" value="NUDIX_hydrolase_dom"/>
</dbReference>
<dbReference type="Pfam" id="PF00293">
    <property type="entry name" value="NUDIX"/>
    <property type="match status" value="1"/>
</dbReference>
<comment type="caution">
    <text evidence="5">The sequence shown here is derived from an EMBL/GenBank/DDBJ whole genome shotgun (WGS) entry which is preliminary data.</text>
</comment>
<dbReference type="CDD" id="cd04690">
    <property type="entry name" value="NUDIX_Hydrolase"/>
    <property type="match status" value="1"/>
</dbReference>
<dbReference type="GO" id="GO:0004081">
    <property type="term" value="F:bis(5'-nucleosyl)-tetraphosphatase (asymmetrical) activity"/>
    <property type="evidence" value="ECO:0007669"/>
    <property type="project" value="TreeGrafter"/>
</dbReference>
<dbReference type="PROSITE" id="PS00893">
    <property type="entry name" value="NUDIX_BOX"/>
    <property type="match status" value="1"/>
</dbReference>
<dbReference type="EMBL" id="JANLCK010000002">
    <property type="protein sequence ID" value="MCS5725094.1"/>
    <property type="molecule type" value="Genomic_DNA"/>
</dbReference>
<dbReference type="PANTHER" id="PTHR21340">
    <property type="entry name" value="DIADENOSINE 5,5-P1,P4-TETRAPHOSPHATE PYROPHOSPHOHYDROLASE MUTT"/>
    <property type="match status" value="1"/>
</dbReference>
<evidence type="ECO:0000313" key="5">
    <source>
        <dbReference type="EMBL" id="MCS5725094.1"/>
    </source>
</evidence>
<proteinExistence type="inferred from homology"/>
<protein>
    <submittedName>
        <fullName evidence="5">NUDIX domain-containing protein</fullName>
    </submittedName>
</protein>
<name>A0AA41XBC2_9MICO</name>
<dbReference type="Proteomes" id="UP001165587">
    <property type="component" value="Unassembled WGS sequence"/>
</dbReference>
<reference evidence="5" key="1">
    <citation type="submission" date="2022-08" db="EMBL/GenBank/DDBJ databases">
        <authorList>
            <person name="Deng Y."/>
            <person name="Han X.-F."/>
            <person name="Zhang Y.-Q."/>
        </authorList>
    </citation>
    <scope>NUCLEOTIDE SEQUENCE</scope>
    <source>
        <strain evidence="5">CPCC 203407</strain>
    </source>
</reference>
<accession>A0AA41XBC2</accession>
<keyword evidence="2 3" id="KW-0378">Hydrolase</keyword>
<dbReference type="PANTHER" id="PTHR21340:SF0">
    <property type="entry name" value="BIS(5'-NUCLEOSYL)-TETRAPHOSPHATASE [ASYMMETRICAL]"/>
    <property type="match status" value="1"/>
</dbReference>
<dbReference type="InterPro" id="IPR020084">
    <property type="entry name" value="NUDIX_hydrolase_CS"/>
</dbReference>
<dbReference type="SUPFAM" id="SSF55811">
    <property type="entry name" value="Nudix"/>
    <property type="match status" value="1"/>
</dbReference>
<feature type="domain" description="Nudix hydrolase" evidence="4">
    <location>
        <begin position="8"/>
        <end position="136"/>
    </location>
</feature>
<evidence type="ECO:0000256" key="3">
    <source>
        <dbReference type="RuleBase" id="RU003476"/>
    </source>
</evidence>
<dbReference type="GO" id="GO:0006167">
    <property type="term" value="P:AMP biosynthetic process"/>
    <property type="evidence" value="ECO:0007669"/>
    <property type="project" value="TreeGrafter"/>
</dbReference>
<dbReference type="RefSeq" id="WP_259525570.1">
    <property type="nucleotide sequence ID" value="NZ_JANLCK010000002.1"/>
</dbReference>
<evidence type="ECO:0000256" key="2">
    <source>
        <dbReference type="ARBA" id="ARBA00022801"/>
    </source>
</evidence>
<dbReference type="InterPro" id="IPR015797">
    <property type="entry name" value="NUDIX_hydrolase-like_dom_sf"/>
</dbReference>
<comment type="similarity">
    <text evidence="1 3">Belongs to the Nudix hydrolase family.</text>
</comment>
<evidence type="ECO:0000256" key="1">
    <source>
        <dbReference type="ARBA" id="ARBA00005582"/>
    </source>
</evidence>
<gene>
    <name evidence="5" type="ORF">N1028_04210</name>
</gene>
<sequence>MTDDNQLPPIRVAAVALIRDRRLLMVTARARDVHYMPGGKIDPGETAIEAAVREAREEIGVELDPAEVTPLFTVSTQAHGEPQGRQVEMQVFAATTPDAPRASSEIDALHWVTSADSHRCPPAGAETLRRLVEAGLID</sequence>
<dbReference type="AlphaFoldDB" id="A0AA41XBC2"/>
<organism evidence="5 6">
    <name type="scientific">Herbiconiux oxytropis</name>
    <dbReference type="NCBI Taxonomy" id="2970915"/>
    <lineage>
        <taxon>Bacteria</taxon>
        <taxon>Bacillati</taxon>
        <taxon>Actinomycetota</taxon>
        <taxon>Actinomycetes</taxon>
        <taxon>Micrococcales</taxon>
        <taxon>Microbacteriaceae</taxon>
        <taxon>Herbiconiux</taxon>
    </lineage>
</organism>
<dbReference type="Gene3D" id="3.90.79.10">
    <property type="entry name" value="Nucleoside Triphosphate Pyrophosphohydrolase"/>
    <property type="match status" value="1"/>
</dbReference>